<dbReference type="Proteomes" id="UP001267638">
    <property type="component" value="Unassembled WGS sequence"/>
</dbReference>
<keyword evidence="2" id="KW-1185">Reference proteome</keyword>
<organism evidence="1 2">
    <name type="scientific">Sphingobium xenophagum</name>
    <dbReference type="NCBI Taxonomy" id="121428"/>
    <lineage>
        <taxon>Bacteria</taxon>
        <taxon>Pseudomonadati</taxon>
        <taxon>Pseudomonadota</taxon>
        <taxon>Alphaproteobacteria</taxon>
        <taxon>Sphingomonadales</taxon>
        <taxon>Sphingomonadaceae</taxon>
        <taxon>Sphingobium</taxon>
    </lineage>
</organism>
<dbReference type="EMBL" id="JAVDWV010000003">
    <property type="protein sequence ID" value="MDR7153868.1"/>
    <property type="molecule type" value="Genomic_DNA"/>
</dbReference>
<evidence type="ECO:0000313" key="2">
    <source>
        <dbReference type="Proteomes" id="UP001267638"/>
    </source>
</evidence>
<sequence length="72" mass="7988">MGDLNHLLHHEQLSLLHAQHSGCADMRAEHRGEAHSYGARIRDHRLPYRSPAASTGRTAFVPFVFGSEGRGI</sequence>
<protein>
    <submittedName>
        <fullName evidence="1">Uncharacterized protein</fullName>
    </submittedName>
</protein>
<name>A0ABU1WX35_SPHXE</name>
<reference evidence="1 2" key="1">
    <citation type="submission" date="2023-07" db="EMBL/GenBank/DDBJ databases">
        <title>Sorghum-associated microbial communities from plants grown in Nebraska, USA.</title>
        <authorList>
            <person name="Schachtman D."/>
        </authorList>
    </citation>
    <scope>NUCLEOTIDE SEQUENCE [LARGE SCALE GENOMIC DNA]</scope>
    <source>
        <strain evidence="1 2">4256</strain>
    </source>
</reference>
<dbReference type="RefSeq" id="WP_310221992.1">
    <property type="nucleotide sequence ID" value="NZ_JAVDWV010000003.1"/>
</dbReference>
<evidence type="ECO:0000313" key="1">
    <source>
        <dbReference type="EMBL" id="MDR7153868.1"/>
    </source>
</evidence>
<gene>
    <name evidence="1" type="ORF">J2W40_000671</name>
</gene>
<proteinExistence type="predicted"/>
<comment type="caution">
    <text evidence="1">The sequence shown here is derived from an EMBL/GenBank/DDBJ whole genome shotgun (WGS) entry which is preliminary data.</text>
</comment>
<accession>A0ABU1WX35</accession>